<dbReference type="SUPFAM" id="SSF53920">
    <property type="entry name" value="Fe-only hydrogenase"/>
    <property type="match status" value="1"/>
</dbReference>
<sequence length="111" mass="12395">MEQSDLASNDATVDTMFGDMKGKEVRLHEGASSDGYLAHIFRHMAKELFNEDGCLSGRGQAQVEDWHTDRALLWQMEGIYAAIPVWPLENSAHVQELYQKWLGWGGGGDSP</sequence>
<evidence type="ECO:0000313" key="2">
    <source>
        <dbReference type="Proteomes" id="UP001177744"/>
    </source>
</evidence>
<dbReference type="AlphaFoldDB" id="A0AA40LWX6"/>
<name>A0AA40LWX6_CNENI</name>
<dbReference type="Proteomes" id="UP001177744">
    <property type="component" value="Unassembled WGS sequence"/>
</dbReference>
<evidence type="ECO:0000313" key="1">
    <source>
        <dbReference type="EMBL" id="KAK1346562.1"/>
    </source>
</evidence>
<organism evidence="1 2">
    <name type="scientific">Cnephaeus nilssonii</name>
    <name type="common">Northern bat</name>
    <name type="synonym">Eptesicus nilssonii</name>
    <dbReference type="NCBI Taxonomy" id="3371016"/>
    <lineage>
        <taxon>Eukaryota</taxon>
        <taxon>Metazoa</taxon>
        <taxon>Chordata</taxon>
        <taxon>Craniata</taxon>
        <taxon>Vertebrata</taxon>
        <taxon>Euteleostomi</taxon>
        <taxon>Mammalia</taxon>
        <taxon>Eutheria</taxon>
        <taxon>Laurasiatheria</taxon>
        <taxon>Chiroptera</taxon>
        <taxon>Yangochiroptera</taxon>
        <taxon>Vespertilionidae</taxon>
        <taxon>Cnephaeus</taxon>
    </lineage>
</organism>
<keyword evidence="2" id="KW-1185">Reference proteome</keyword>
<accession>A0AA40LWX6</accession>
<protein>
    <submittedName>
        <fullName evidence="1">Uncharacterized protein</fullName>
    </submittedName>
</protein>
<proteinExistence type="predicted"/>
<gene>
    <name evidence="1" type="ORF">QTO34_000419</name>
</gene>
<reference evidence="1" key="1">
    <citation type="submission" date="2023-06" db="EMBL/GenBank/DDBJ databases">
        <title>Reference genome for the Northern bat (Eptesicus nilssonii), a most northern bat species.</title>
        <authorList>
            <person name="Laine V.N."/>
            <person name="Pulliainen A.T."/>
            <person name="Lilley T.M."/>
        </authorList>
    </citation>
    <scope>NUCLEOTIDE SEQUENCE</scope>
    <source>
        <strain evidence="1">BLF_Eptnil</strain>
        <tissue evidence="1">Kidney</tissue>
    </source>
</reference>
<dbReference type="InterPro" id="IPR009016">
    <property type="entry name" value="Fe_hydrogenase"/>
</dbReference>
<dbReference type="EMBL" id="JAULJE010000001">
    <property type="protein sequence ID" value="KAK1346562.1"/>
    <property type="molecule type" value="Genomic_DNA"/>
</dbReference>
<comment type="caution">
    <text evidence="1">The sequence shown here is derived from an EMBL/GenBank/DDBJ whole genome shotgun (WGS) entry which is preliminary data.</text>
</comment>